<dbReference type="OrthoDB" id="5688397at2"/>
<dbReference type="AlphaFoldDB" id="A0A1T4KH73"/>
<feature type="transmembrane region" description="Helical" evidence="5">
    <location>
        <begin position="556"/>
        <end position="574"/>
    </location>
</feature>
<dbReference type="RefSeq" id="WP_078788835.1">
    <property type="nucleotide sequence ID" value="NZ_FUWR01000001.1"/>
</dbReference>
<gene>
    <name evidence="6" type="ORF">SAMN02745119_00551</name>
</gene>
<feature type="transmembrane region" description="Helical" evidence="5">
    <location>
        <begin position="605"/>
        <end position="630"/>
    </location>
</feature>
<evidence type="ECO:0000256" key="2">
    <source>
        <dbReference type="ARBA" id="ARBA00022692"/>
    </source>
</evidence>
<reference evidence="7" key="1">
    <citation type="submission" date="2017-02" db="EMBL/GenBank/DDBJ databases">
        <authorList>
            <person name="Varghese N."/>
            <person name="Submissions S."/>
        </authorList>
    </citation>
    <scope>NUCLEOTIDE SEQUENCE [LARGE SCALE GENOMIC DNA]</scope>
    <source>
        <strain evidence="7">ATCC BAA-34</strain>
    </source>
</reference>
<dbReference type="STRING" id="115783.SAMN02745119_00551"/>
<dbReference type="PIRSF" id="PIRSF015380">
    <property type="entry name" value="Site-sp_rcmb"/>
    <property type="match status" value="1"/>
</dbReference>
<dbReference type="Proteomes" id="UP000190102">
    <property type="component" value="Unassembled WGS sequence"/>
</dbReference>
<evidence type="ECO:0000256" key="5">
    <source>
        <dbReference type="SAM" id="Phobius"/>
    </source>
</evidence>
<accession>A0A1T4KH73</accession>
<dbReference type="InterPro" id="IPR023271">
    <property type="entry name" value="Aquaporin-like"/>
</dbReference>
<feature type="transmembrane region" description="Helical" evidence="5">
    <location>
        <begin position="375"/>
        <end position="397"/>
    </location>
</feature>
<evidence type="ECO:0000313" key="7">
    <source>
        <dbReference type="Proteomes" id="UP000190102"/>
    </source>
</evidence>
<dbReference type="Gene3D" id="1.20.1080.10">
    <property type="entry name" value="Glycerol uptake facilitator protein"/>
    <property type="match status" value="1"/>
</dbReference>
<keyword evidence="2 5" id="KW-0812">Transmembrane</keyword>
<evidence type="ECO:0000256" key="3">
    <source>
        <dbReference type="ARBA" id="ARBA00022989"/>
    </source>
</evidence>
<keyword evidence="7" id="KW-1185">Reference proteome</keyword>
<dbReference type="InterPro" id="IPR011385">
    <property type="entry name" value="Site-sp_rcmbase"/>
</dbReference>
<evidence type="ECO:0000256" key="4">
    <source>
        <dbReference type="ARBA" id="ARBA00023136"/>
    </source>
</evidence>
<keyword evidence="3 5" id="KW-1133">Transmembrane helix</keyword>
<feature type="transmembrane region" description="Helical" evidence="5">
    <location>
        <begin position="441"/>
        <end position="467"/>
    </location>
</feature>
<dbReference type="GO" id="GO:0016020">
    <property type="term" value="C:membrane"/>
    <property type="evidence" value="ECO:0007669"/>
    <property type="project" value="UniProtKB-SubCell"/>
</dbReference>
<sequence>MPQAFVPLTNVDAISRALERLTVAVDDPLPLLVQLFDAIRPERSRDHAEALQRWRRMLQLLTIPRYHDGLRTALLTLFAQRRQLSLYSESGLLPNTGFFSELHRKLVHRILPELADPAELRDCIRLLFHRPGDGVWLSTIPLEEQLAFWQLLTPPSPRMLEQLSEACLVLSHRICAMGLEPELLRVLPQLKTSRSPFLALHEELAWFTVEALRIEDETSPNEEDKRHLLVLTDQCHEVVRRAHQQATAVAGTSMSLTFLLTRLEQHLQRLELLVEVLAIRVQTVPDSLVVERWSAFLADAVLGELRRNSLSKHFADLSGQMALLVTENAARTGEHYIASDRQEWWGMLRAAAGAGVIIALLALVKIKGAGLHLPILSQGLLNGLIYGGGFLLVHLLHFTIATKQPAMTAAAIAATVSQTRGRLRDQERLLELMISTARSQFAAVLGNVGVAFPLALLIGLVVGLLQYEPVSSAKAHTLAQELNPFTTLSLFYAAIAGIWLFVTGLISGYIDNLSAHSQVGPRIARLPWLKRLTGAAGAGRIGSYISSNAGGLTGNLFFGLMLGVTPAVGQMLGLPLDIRHIAFSAANIGYAVARFNFILQPSLLLSAVAGVMLIGLINLLVSFSLALWVAMRSRGVPFSSVRSLLLPLRRRLFSHPLEFMLPVEPRQEPRTP</sequence>
<evidence type="ECO:0000256" key="1">
    <source>
        <dbReference type="ARBA" id="ARBA00004141"/>
    </source>
</evidence>
<dbReference type="EMBL" id="FUWR01000001">
    <property type="protein sequence ID" value="SJZ41778.1"/>
    <property type="molecule type" value="Genomic_DNA"/>
</dbReference>
<organism evidence="6 7">
    <name type="scientific">Trichlorobacter thiogenes</name>
    <dbReference type="NCBI Taxonomy" id="115783"/>
    <lineage>
        <taxon>Bacteria</taxon>
        <taxon>Pseudomonadati</taxon>
        <taxon>Thermodesulfobacteriota</taxon>
        <taxon>Desulfuromonadia</taxon>
        <taxon>Geobacterales</taxon>
        <taxon>Geobacteraceae</taxon>
        <taxon>Trichlorobacter</taxon>
    </lineage>
</organism>
<protein>
    <submittedName>
        <fullName evidence="6">Site-specific recombinase</fullName>
    </submittedName>
</protein>
<feature type="transmembrane region" description="Helical" evidence="5">
    <location>
        <begin position="344"/>
        <end position="363"/>
    </location>
</feature>
<comment type="subcellular location">
    <subcellularLocation>
        <location evidence="1">Membrane</location>
        <topology evidence="1">Multi-pass membrane protein</topology>
    </subcellularLocation>
</comment>
<dbReference type="Pfam" id="PF10136">
    <property type="entry name" value="SpecificRecomb"/>
    <property type="match status" value="1"/>
</dbReference>
<proteinExistence type="predicted"/>
<name>A0A1T4KH73_9BACT</name>
<keyword evidence="4 5" id="KW-0472">Membrane</keyword>
<evidence type="ECO:0000313" key="6">
    <source>
        <dbReference type="EMBL" id="SJZ41778.1"/>
    </source>
</evidence>
<feature type="transmembrane region" description="Helical" evidence="5">
    <location>
        <begin position="488"/>
        <end position="510"/>
    </location>
</feature>
<feature type="transmembrane region" description="Helical" evidence="5">
    <location>
        <begin position="581"/>
        <end position="599"/>
    </location>
</feature>